<evidence type="ECO:0000256" key="8">
    <source>
        <dbReference type="SAM" id="MobiDB-lite"/>
    </source>
</evidence>
<keyword evidence="4 7" id="KW-0812">Transmembrane</keyword>
<keyword evidence="11" id="KW-1185">Reference proteome</keyword>
<dbReference type="NCBIfam" id="TIGR04057">
    <property type="entry name" value="SusC_RagA_signa"/>
    <property type="match status" value="1"/>
</dbReference>
<feature type="domain" description="TonB-dependent receptor plug" evidence="9">
    <location>
        <begin position="233"/>
        <end position="338"/>
    </location>
</feature>
<dbReference type="InterPro" id="IPR039426">
    <property type="entry name" value="TonB-dep_rcpt-like"/>
</dbReference>
<dbReference type="Proteomes" id="UP000248790">
    <property type="component" value="Unassembled WGS sequence"/>
</dbReference>
<evidence type="ECO:0000256" key="4">
    <source>
        <dbReference type="ARBA" id="ARBA00022692"/>
    </source>
</evidence>
<accession>A0A327X760</accession>
<feature type="region of interest" description="Disordered" evidence="8">
    <location>
        <begin position="144"/>
        <end position="174"/>
    </location>
</feature>
<keyword evidence="3 7" id="KW-1134">Transmembrane beta strand</keyword>
<dbReference type="Gene3D" id="2.60.40.1120">
    <property type="entry name" value="Carboxypeptidase-like, regulatory domain"/>
    <property type="match status" value="1"/>
</dbReference>
<evidence type="ECO:0000256" key="5">
    <source>
        <dbReference type="ARBA" id="ARBA00023136"/>
    </source>
</evidence>
<evidence type="ECO:0000256" key="3">
    <source>
        <dbReference type="ARBA" id="ARBA00022452"/>
    </source>
</evidence>
<dbReference type="Gene3D" id="2.170.130.10">
    <property type="entry name" value="TonB-dependent receptor, plug domain"/>
    <property type="match status" value="1"/>
</dbReference>
<dbReference type="InterPro" id="IPR023997">
    <property type="entry name" value="TonB-dep_OMP_SusC/RagA_CS"/>
</dbReference>
<evidence type="ECO:0000256" key="1">
    <source>
        <dbReference type="ARBA" id="ARBA00004571"/>
    </source>
</evidence>
<evidence type="ECO:0000256" key="2">
    <source>
        <dbReference type="ARBA" id="ARBA00022448"/>
    </source>
</evidence>
<dbReference type="PROSITE" id="PS52016">
    <property type="entry name" value="TONB_DEPENDENT_REC_3"/>
    <property type="match status" value="1"/>
</dbReference>
<dbReference type="Pfam" id="PF13715">
    <property type="entry name" value="CarbopepD_reg_2"/>
    <property type="match status" value="1"/>
</dbReference>
<evidence type="ECO:0000256" key="6">
    <source>
        <dbReference type="ARBA" id="ARBA00023237"/>
    </source>
</evidence>
<dbReference type="NCBIfam" id="TIGR04056">
    <property type="entry name" value="OMP_RagA_SusC"/>
    <property type="match status" value="1"/>
</dbReference>
<evidence type="ECO:0000256" key="7">
    <source>
        <dbReference type="PROSITE-ProRule" id="PRU01360"/>
    </source>
</evidence>
<evidence type="ECO:0000259" key="9">
    <source>
        <dbReference type="Pfam" id="PF07715"/>
    </source>
</evidence>
<organism evidence="10 11">
    <name type="scientific">Larkinella arboricola</name>
    <dbReference type="NCBI Taxonomy" id="643671"/>
    <lineage>
        <taxon>Bacteria</taxon>
        <taxon>Pseudomonadati</taxon>
        <taxon>Bacteroidota</taxon>
        <taxon>Cytophagia</taxon>
        <taxon>Cytophagales</taxon>
        <taxon>Spirosomataceae</taxon>
        <taxon>Larkinella</taxon>
    </lineage>
</organism>
<name>A0A327X760_LARAB</name>
<dbReference type="GO" id="GO:0009279">
    <property type="term" value="C:cell outer membrane"/>
    <property type="evidence" value="ECO:0007669"/>
    <property type="project" value="UniProtKB-SubCell"/>
</dbReference>
<proteinExistence type="inferred from homology"/>
<dbReference type="InterPro" id="IPR037066">
    <property type="entry name" value="Plug_dom_sf"/>
</dbReference>
<dbReference type="InterPro" id="IPR023996">
    <property type="entry name" value="TonB-dep_OMP_SusC/RagA"/>
</dbReference>
<sequence>MKNPDRISPFLIKLMKLSLLQVLLIAGLASFSFARDSKAQEVLHKKVTIRIVDQDIKSTLKQLSRSAQVRFLYSSLLIQADRKVTLTAVDERLESVLNRLLVPLRIHYKVEGQQIILVSPPAAGAKPQLPDEAALPTPVDQTITGQVSDEKGEPLPGVNVVEKGTSRGTTTDNNGNYRFQISSGNVVLVFSSIGFTPQEVAVGNRQTLNIRLEADTKTLGEIVVVGYGTQARRNVTGSVAKVDLKVTENLPNTNVAQSLRGRVAGVQFIDNGRPGQGGSILVRGRRSITASNDPLIVLDGIFFNGSLAEINPNDIESMEILKDASAAAIYGSRAANGVILITSKRGKSDKPTIRVNSYYGVSGWSNRIKLLTPERYIEKTLDYRRQSGQEADPSQVAMYLQNTEAENYRNGKTINPWDEISQEAGIQSYDVSISGQSGRTNYLVSGAFVNENGLMLNDRAKRITLRSNLENRITDWLTVGVNATYARRDLSGVDVAINWGSMLSPFAKMYYDDAQTDPVRFPQDAQLVPNPIFNTLRRQNEEVYHNLFSNFYATINFPFVKGLSYRVNYSPNYRWQHNYTFEPAYQRNGDNILANVSKFNREDFDWVLENIVTYSRQFGQDHALDATLLYGRNHFGWESTTATASNLFNGANGWNNLGIAQTQQTQSNASAIEGISSMLRLNYHFKNRYLLTLTARRDGSSVFGASNKYATFPSAALAWIASDEAFLKSLTFIDLLKVRVSHGSVGNQAISPFQSLSRSGTSQYVFGDGSATYTGTFPSGMANTSLMWETTTSTNTALDFEVLKGRIGGTLEYYNMNTKNLLLNRSLPSATGFASVITNLGATNNRGFELTLNALAMQRGAFEWNTNVVFSTNRNRIVHIYNRDLNKDGREDDDLGNRWFIGKPVQVAYDYVIDGVYQDGEQLPTGYKPGFYRLKDINNDGKITTDDRAIIGQLEPRYRWGFTNSFRYGNFSLTVFLNSMQGWIRSFNQMIPSNNFPGGAANFPDNGWWTPENKSNTMASLVYTNPYGHGYYVSRNFVRVQDVALAYEFPKTLLNRLKIGTLRAYISGKNLLTFTKYPGFDPEIGSEASGYPMPRSFTGGLNISF</sequence>
<dbReference type="InterPro" id="IPR008969">
    <property type="entry name" value="CarboxyPept-like_regulatory"/>
</dbReference>
<dbReference type="AlphaFoldDB" id="A0A327X760"/>
<comment type="caution">
    <text evidence="10">The sequence shown here is derived from an EMBL/GenBank/DDBJ whole genome shotgun (WGS) entry which is preliminary data.</text>
</comment>
<dbReference type="Gene3D" id="2.40.170.20">
    <property type="entry name" value="TonB-dependent receptor, beta-barrel domain"/>
    <property type="match status" value="1"/>
</dbReference>
<dbReference type="EMBL" id="QLMC01000001">
    <property type="protein sequence ID" value="RAK02805.1"/>
    <property type="molecule type" value="Genomic_DNA"/>
</dbReference>
<dbReference type="InterPro" id="IPR012910">
    <property type="entry name" value="Plug_dom"/>
</dbReference>
<dbReference type="SUPFAM" id="SSF56935">
    <property type="entry name" value="Porins"/>
    <property type="match status" value="1"/>
</dbReference>
<reference evidence="10 11" key="1">
    <citation type="submission" date="2018-06" db="EMBL/GenBank/DDBJ databases">
        <title>Genomic Encyclopedia of Archaeal and Bacterial Type Strains, Phase II (KMG-II): from individual species to whole genera.</title>
        <authorList>
            <person name="Goeker M."/>
        </authorList>
    </citation>
    <scope>NUCLEOTIDE SEQUENCE [LARGE SCALE GENOMIC DNA]</scope>
    <source>
        <strain evidence="10 11">DSM 21851</strain>
    </source>
</reference>
<comment type="subcellular location">
    <subcellularLocation>
        <location evidence="1 7">Cell outer membrane</location>
        <topology evidence="1 7">Multi-pass membrane protein</topology>
    </subcellularLocation>
</comment>
<evidence type="ECO:0000313" key="10">
    <source>
        <dbReference type="EMBL" id="RAK02805.1"/>
    </source>
</evidence>
<gene>
    <name evidence="10" type="ORF">LX87_00925</name>
</gene>
<dbReference type="Pfam" id="PF07715">
    <property type="entry name" value="Plug"/>
    <property type="match status" value="1"/>
</dbReference>
<dbReference type="SUPFAM" id="SSF49464">
    <property type="entry name" value="Carboxypeptidase regulatory domain-like"/>
    <property type="match status" value="1"/>
</dbReference>
<keyword evidence="5 7" id="KW-0472">Membrane</keyword>
<dbReference type="RefSeq" id="WP_229310540.1">
    <property type="nucleotide sequence ID" value="NZ_QLMC01000001.1"/>
</dbReference>
<evidence type="ECO:0000313" key="11">
    <source>
        <dbReference type="Proteomes" id="UP000248790"/>
    </source>
</evidence>
<protein>
    <submittedName>
        <fullName evidence="10">TonB-linked SusC/RagA family outer membrane protein</fullName>
    </submittedName>
</protein>
<keyword evidence="2 7" id="KW-0813">Transport</keyword>
<keyword evidence="6 7" id="KW-0998">Cell outer membrane</keyword>
<comment type="similarity">
    <text evidence="7">Belongs to the TonB-dependent receptor family.</text>
</comment>
<dbReference type="InterPro" id="IPR036942">
    <property type="entry name" value="Beta-barrel_TonB_sf"/>
</dbReference>